<dbReference type="PANTHER" id="PTHR45436">
    <property type="entry name" value="SENSOR HISTIDINE KINASE YKOH"/>
    <property type="match status" value="1"/>
</dbReference>
<evidence type="ECO:0000256" key="11">
    <source>
        <dbReference type="ARBA" id="ARBA00023012"/>
    </source>
</evidence>
<keyword evidence="9" id="KW-0067">ATP-binding</keyword>
<comment type="catalytic activity">
    <reaction evidence="1">
        <text>ATP + protein L-histidine = ADP + protein N-phospho-L-histidine.</text>
        <dbReference type="EC" id="2.7.13.3"/>
    </reaction>
</comment>
<reference evidence="15" key="1">
    <citation type="submission" date="2018-07" db="EMBL/GenBank/DDBJ databases">
        <title>Genome assembly of strain Ka43.</title>
        <authorList>
            <person name="Kukolya J."/>
            <person name="Nagy I."/>
            <person name="Horvath B."/>
            <person name="Toth A."/>
        </authorList>
    </citation>
    <scope>NUCLEOTIDE SEQUENCE</scope>
    <source>
        <strain evidence="15">KB43</strain>
    </source>
</reference>
<dbReference type="PANTHER" id="PTHR45436:SF4">
    <property type="entry name" value="SENSOR PROTEIN PHOQ"/>
    <property type="match status" value="1"/>
</dbReference>
<keyword evidence="8" id="KW-0418">Kinase</keyword>
<dbReference type="InterPro" id="IPR005467">
    <property type="entry name" value="His_kinase_dom"/>
</dbReference>
<organism evidence="15 16">
    <name type="scientific">Cellvibrio polysaccharolyticus</name>
    <dbReference type="NCBI Taxonomy" id="2082724"/>
    <lineage>
        <taxon>Bacteria</taxon>
        <taxon>Pseudomonadati</taxon>
        <taxon>Pseudomonadota</taxon>
        <taxon>Gammaproteobacteria</taxon>
        <taxon>Cellvibrionales</taxon>
        <taxon>Cellvibrionaceae</taxon>
        <taxon>Cellvibrio</taxon>
    </lineage>
</organism>
<keyword evidence="12" id="KW-0472">Membrane</keyword>
<evidence type="ECO:0000256" key="6">
    <source>
        <dbReference type="ARBA" id="ARBA00022692"/>
    </source>
</evidence>
<evidence type="ECO:0000259" key="14">
    <source>
        <dbReference type="PROSITE" id="PS50885"/>
    </source>
</evidence>
<keyword evidence="6" id="KW-0812">Transmembrane</keyword>
<dbReference type="EMBL" id="PRDL01000001">
    <property type="protein sequence ID" value="MBE8716541.1"/>
    <property type="molecule type" value="Genomic_DNA"/>
</dbReference>
<keyword evidence="16" id="KW-1185">Reference proteome</keyword>
<dbReference type="SUPFAM" id="SSF55874">
    <property type="entry name" value="ATPase domain of HSP90 chaperone/DNA topoisomerase II/histidine kinase"/>
    <property type="match status" value="1"/>
</dbReference>
<dbReference type="SUPFAM" id="SSF47384">
    <property type="entry name" value="Homodimeric domain of signal transducing histidine kinase"/>
    <property type="match status" value="1"/>
</dbReference>
<evidence type="ECO:0000256" key="10">
    <source>
        <dbReference type="ARBA" id="ARBA00022989"/>
    </source>
</evidence>
<dbReference type="PRINTS" id="PR00344">
    <property type="entry name" value="BCTRLSENSOR"/>
</dbReference>
<feature type="domain" description="Histidine kinase" evidence="13">
    <location>
        <begin position="259"/>
        <end position="460"/>
    </location>
</feature>
<keyword evidence="5" id="KW-0808">Transferase</keyword>
<evidence type="ECO:0000256" key="9">
    <source>
        <dbReference type="ARBA" id="ARBA00022840"/>
    </source>
</evidence>
<comment type="subcellular location">
    <subcellularLocation>
        <location evidence="2">Membrane</location>
    </subcellularLocation>
</comment>
<evidence type="ECO:0000256" key="5">
    <source>
        <dbReference type="ARBA" id="ARBA00022679"/>
    </source>
</evidence>
<dbReference type="EC" id="2.7.13.3" evidence="3"/>
<dbReference type="GO" id="GO:0005886">
    <property type="term" value="C:plasma membrane"/>
    <property type="evidence" value="ECO:0007669"/>
    <property type="project" value="TreeGrafter"/>
</dbReference>
<dbReference type="PROSITE" id="PS50885">
    <property type="entry name" value="HAMP"/>
    <property type="match status" value="1"/>
</dbReference>
<dbReference type="InterPro" id="IPR036890">
    <property type="entry name" value="HATPase_C_sf"/>
</dbReference>
<name>A0A928V440_9GAMM</name>
<evidence type="ECO:0000256" key="8">
    <source>
        <dbReference type="ARBA" id="ARBA00022777"/>
    </source>
</evidence>
<evidence type="ECO:0000256" key="2">
    <source>
        <dbReference type="ARBA" id="ARBA00004370"/>
    </source>
</evidence>
<dbReference type="Pfam" id="PF02518">
    <property type="entry name" value="HATPase_c"/>
    <property type="match status" value="1"/>
</dbReference>
<accession>A0A928V440</accession>
<evidence type="ECO:0000256" key="7">
    <source>
        <dbReference type="ARBA" id="ARBA00022741"/>
    </source>
</evidence>
<dbReference type="SMART" id="SM00387">
    <property type="entry name" value="HATPase_c"/>
    <property type="match status" value="1"/>
</dbReference>
<evidence type="ECO:0000256" key="4">
    <source>
        <dbReference type="ARBA" id="ARBA00022553"/>
    </source>
</evidence>
<dbReference type="InterPro" id="IPR050428">
    <property type="entry name" value="TCS_sensor_his_kinase"/>
</dbReference>
<dbReference type="CDD" id="cd00082">
    <property type="entry name" value="HisKA"/>
    <property type="match status" value="1"/>
</dbReference>
<gene>
    <name evidence="15" type="ORF">C4F51_04985</name>
</gene>
<dbReference type="InterPro" id="IPR058619">
    <property type="entry name" value="PhoQ/CarS-like_HATPase"/>
</dbReference>
<dbReference type="Gene3D" id="3.30.565.10">
    <property type="entry name" value="Histidine kinase-like ATPase, C-terminal domain"/>
    <property type="match status" value="1"/>
</dbReference>
<dbReference type="CDD" id="cd16954">
    <property type="entry name" value="HATPase_PhoQ-like"/>
    <property type="match status" value="1"/>
</dbReference>
<evidence type="ECO:0000256" key="1">
    <source>
        <dbReference type="ARBA" id="ARBA00000085"/>
    </source>
</evidence>
<dbReference type="Gene3D" id="1.10.287.130">
    <property type="match status" value="1"/>
</dbReference>
<comment type="caution">
    <text evidence="15">The sequence shown here is derived from an EMBL/GenBank/DDBJ whole genome shotgun (WGS) entry which is preliminary data.</text>
</comment>
<dbReference type="InterPro" id="IPR003661">
    <property type="entry name" value="HisK_dim/P_dom"/>
</dbReference>
<keyword evidence="10" id="KW-1133">Transmembrane helix</keyword>
<dbReference type="Proteomes" id="UP000652567">
    <property type="component" value="Unassembled WGS sequence"/>
</dbReference>
<sequence length="464" mass="51759">MARYRNAFEINAISTRLLLASALLLPAFLGLTGFFLHSGFKQSQTVAEETRLRSHLYLLFSVAELNGNDSASMQMPNTLLEPEFERLDSGLYAYIYDGDGKPVWHSNSAALKTVPAQALFSHQRQPGELIFQHLTGQRQFASHYDVIWEDINGDGHPFRFVVTHTESNFNAELRAYRSSLWQWLGAAGLFLILVQSIILHWGLRPLKQLAASLAAMQNGETRDISGQHPRELQQIVDNLNLVLAREQSLRQRYRNSLSDLAHSLKTPLAVLQSKLTPETRSQDLQETVAEQVQRMNQVVTYQLQRAVASHQQGNHQFTPVAPLVQRLVNALQKVYRDKMVTCDVQIGEGLVFAGDEQDLMELLGNLLDNAFKYGERHIMVCGAIAQRQLCLTIQDDGSGIPATDRERILQRGQRLDTQRPGQGIGLAVALDIINSYQGSLAITDNGQPGTCFSVCLPGMNQAAT</sequence>
<evidence type="ECO:0000256" key="3">
    <source>
        <dbReference type="ARBA" id="ARBA00012438"/>
    </source>
</evidence>
<dbReference type="InterPro" id="IPR003594">
    <property type="entry name" value="HATPase_dom"/>
</dbReference>
<dbReference type="GO" id="GO:0005524">
    <property type="term" value="F:ATP binding"/>
    <property type="evidence" value="ECO:0007669"/>
    <property type="project" value="UniProtKB-KW"/>
</dbReference>
<dbReference type="InterPro" id="IPR036097">
    <property type="entry name" value="HisK_dim/P_sf"/>
</dbReference>
<evidence type="ECO:0000259" key="13">
    <source>
        <dbReference type="PROSITE" id="PS50109"/>
    </source>
</evidence>
<keyword evidence="11" id="KW-0902">Two-component regulatory system</keyword>
<protein>
    <recommendedName>
        <fullName evidence="3">histidine kinase</fullName>
        <ecNumber evidence="3">2.7.13.3</ecNumber>
    </recommendedName>
</protein>
<dbReference type="GO" id="GO:0000155">
    <property type="term" value="F:phosphorelay sensor kinase activity"/>
    <property type="evidence" value="ECO:0007669"/>
    <property type="project" value="InterPro"/>
</dbReference>
<dbReference type="InterPro" id="IPR003660">
    <property type="entry name" value="HAMP_dom"/>
</dbReference>
<dbReference type="PROSITE" id="PS50109">
    <property type="entry name" value="HIS_KIN"/>
    <property type="match status" value="1"/>
</dbReference>
<proteinExistence type="predicted"/>
<keyword evidence="7" id="KW-0547">Nucleotide-binding</keyword>
<evidence type="ECO:0000256" key="12">
    <source>
        <dbReference type="ARBA" id="ARBA00023136"/>
    </source>
</evidence>
<evidence type="ECO:0000313" key="16">
    <source>
        <dbReference type="Proteomes" id="UP000652567"/>
    </source>
</evidence>
<feature type="domain" description="HAMP" evidence="14">
    <location>
        <begin position="200"/>
        <end position="251"/>
    </location>
</feature>
<keyword evidence="4" id="KW-0597">Phosphoprotein</keyword>
<evidence type="ECO:0000313" key="15">
    <source>
        <dbReference type="EMBL" id="MBE8716541.1"/>
    </source>
</evidence>
<dbReference type="InterPro" id="IPR004358">
    <property type="entry name" value="Sig_transdc_His_kin-like_C"/>
</dbReference>
<dbReference type="AlphaFoldDB" id="A0A928V440"/>